<evidence type="ECO:0000313" key="3">
    <source>
        <dbReference type="EMBL" id="SVA36501.1"/>
    </source>
</evidence>
<name>A0A381V919_9ZZZZ</name>
<dbReference type="GO" id="GO:0005886">
    <property type="term" value="C:plasma membrane"/>
    <property type="evidence" value="ECO:0007669"/>
    <property type="project" value="TreeGrafter"/>
</dbReference>
<dbReference type="PANTHER" id="PTHR42709">
    <property type="entry name" value="ALKALINE PHOSPHATASE LIKE PROTEIN"/>
    <property type="match status" value="1"/>
</dbReference>
<protein>
    <recommendedName>
        <fullName evidence="2">VTT domain-containing protein</fullName>
    </recommendedName>
</protein>
<keyword evidence="1" id="KW-0812">Transmembrane</keyword>
<dbReference type="PANTHER" id="PTHR42709:SF11">
    <property type="entry name" value="DEDA FAMILY PROTEIN"/>
    <property type="match status" value="1"/>
</dbReference>
<feature type="domain" description="VTT" evidence="2">
    <location>
        <begin position="43"/>
        <end position="164"/>
    </location>
</feature>
<dbReference type="EMBL" id="UINC01008100">
    <property type="protein sequence ID" value="SVA36501.1"/>
    <property type="molecule type" value="Genomic_DNA"/>
</dbReference>
<keyword evidence="1" id="KW-1133">Transmembrane helix</keyword>
<feature type="transmembrane region" description="Helical" evidence="1">
    <location>
        <begin position="137"/>
        <end position="167"/>
    </location>
</feature>
<dbReference type="AlphaFoldDB" id="A0A381V919"/>
<sequence length="201" mass="23341">MFLSIYNKIKILIVEKVRPFTESKYSNPFIFFICFIEAIIFPFPQEIFMIPMMAANQNKIFQIAFYALLGSFAGAVSAYFIGMYFFDLIGMPIIEFYNFETELNTFSENIKEHGFLYVFVGGFSPIPFKLVTLSSGFLGVSFIVFIIASLFSRAVRFFLIGFIIWKFGSNILKAYEKRFNLYTVLIIFIALLIYLVTKFYS</sequence>
<feature type="transmembrane region" description="Helical" evidence="1">
    <location>
        <begin position="179"/>
        <end position="197"/>
    </location>
</feature>
<evidence type="ECO:0000256" key="1">
    <source>
        <dbReference type="SAM" id="Phobius"/>
    </source>
</evidence>
<accession>A0A381V919</accession>
<organism evidence="3">
    <name type="scientific">marine metagenome</name>
    <dbReference type="NCBI Taxonomy" id="408172"/>
    <lineage>
        <taxon>unclassified sequences</taxon>
        <taxon>metagenomes</taxon>
        <taxon>ecological metagenomes</taxon>
    </lineage>
</organism>
<dbReference type="Pfam" id="PF09335">
    <property type="entry name" value="VTT_dom"/>
    <property type="match status" value="1"/>
</dbReference>
<keyword evidence="1" id="KW-0472">Membrane</keyword>
<proteinExistence type="predicted"/>
<dbReference type="InterPro" id="IPR032816">
    <property type="entry name" value="VTT_dom"/>
</dbReference>
<feature type="transmembrane region" description="Helical" evidence="1">
    <location>
        <begin position="25"/>
        <end position="43"/>
    </location>
</feature>
<gene>
    <name evidence="3" type="ORF">METZ01_LOCUS89355</name>
</gene>
<evidence type="ECO:0000259" key="2">
    <source>
        <dbReference type="Pfam" id="PF09335"/>
    </source>
</evidence>
<feature type="transmembrane region" description="Helical" evidence="1">
    <location>
        <begin position="63"/>
        <end position="86"/>
    </location>
</feature>
<dbReference type="InterPro" id="IPR051311">
    <property type="entry name" value="DedA_domain"/>
</dbReference>
<reference evidence="3" key="1">
    <citation type="submission" date="2018-05" db="EMBL/GenBank/DDBJ databases">
        <authorList>
            <person name="Lanie J.A."/>
            <person name="Ng W.-L."/>
            <person name="Kazmierczak K.M."/>
            <person name="Andrzejewski T.M."/>
            <person name="Davidsen T.M."/>
            <person name="Wayne K.J."/>
            <person name="Tettelin H."/>
            <person name="Glass J.I."/>
            <person name="Rusch D."/>
            <person name="Podicherti R."/>
            <person name="Tsui H.-C.T."/>
            <person name="Winkler M.E."/>
        </authorList>
    </citation>
    <scope>NUCLEOTIDE SEQUENCE</scope>
</reference>